<accession>A0A4Q7TY56</accession>
<proteinExistence type="predicted"/>
<dbReference type="PANTHER" id="PTHR43157:SF31">
    <property type="entry name" value="PHOSPHATIDYLINOSITOL-GLYCAN BIOSYNTHESIS CLASS F PROTEIN"/>
    <property type="match status" value="1"/>
</dbReference>
<keyword evidence="1" id="KW-0560">Oxidoreductase</keyword>
<organism evidence="2 3">
    <name type="scientific">Leucobacter luti</name>
    <dbReference type="NCBI Taxonomy" id="340320"/>
    <lineage>
        <taxon>Bacteria</taxon>
        <taxon>Bacillati</taxon>
        <taxon>Actinomycetota</taxon>
        <taxon>Actinomycetes</taxon>
        <taxon>Micrococcales</taxon>
        <taxon>Microbacteriaceae</taxon>
        <taxon>Leucobacter</taxon>
    </lineage>
</organism>
<name>A0A4Q7TY56_9MICO</name>
<dbReference type="InterPro" id="IPR036291">
    <property type="entry name" value="NAD(P)-bd_dom_sf"/>
</dbReference>
<sequence>MTTAQARTVVMTGASDGIGAAAARQLAGSSARLVLVGRSPEKTRAIAAETGAEFMTADFTRLDEVRELAARLERSCDRIDVLANNAGGMFAGPEETPDGFEKTFQVNHLAPTLLTYLLRDRLIDSQAAVVATSSVGARLFGNIDLADLNDWNGFTLNKAYGDAKLGNILFTRGLHTRFADAGLSSVAFHPGVIATNFAAGSAGAFQGIYHGILREFLGSPERGGARLRGFIEGQPGKDWESGSYYSSPRHIGRTNRQAYDPEFVRRHWEVTADMLGIAW</sequence>
<evidence type="ECO:0000313" key="3">
    <source>
        <dbReference type="Proteomes" id="UP000291832"/>
    </source>
</evidence>
<comment type="caution">
    <text evidence="2">The sequence shown here is derived from an EMBL/GenBank/DDBJ whole genome shotgun (WGS) entry which is preliminary data.</text>
</comment>
<dbReference type="PANTHER" id="PTHR43157">
    <property type="entry name" value="PHOSPHATIDYLINOSITOL-GLYCAN BIOSYNTHESIS CLASS F PROTEIN-RELATED"/>
    <property type="match status" value="1"/>
</dbReference>
<dbReference type="OrthoDB" id="4577644at2"/>
<keyword evidence="3" id="KW-1185">Reference proteome</keyword>
<dbReference type="Proteomes" id="UP000291832">
    <property type="component" value="Unassembled WGS sequence"/>
</dbReference>
<reference evidence="2 3" key="1">
    <citation type="journal article" date="2015" name="Stand. Genomic Sci.">
        <title>Genomic Encyclopedia of Bacterial and Archaeal Type Strains, Phase III: the genomes of soil and plant-associated and newly described type strains.</title>
        <authorList>
            <person name="Whitman W.B."/>
            <person name="Woyke T."/>
            <person name="Klenk H.P."/>
            <person name="Zhou Y."/>
            <person name="Lilburn T.G."/>
            <person name="Beck B.J."/>
            <person name="De Vos P."/>
            <person name="Vandamme P."/>
            <person name="Eisen J.A."/>
            <person name="Garrity G."/>
            <person name="Hugenholtz P."/>
            <person name="Kyrpides N.C."/>
        </authorList>
    </citation>
    <scope>NUCLEOTIDE SEQUENCE [LARGE SCALE GENOMIC DNA]</scope>
    <source>
        <strain evidence="2 3">RF6</strain>
    </source>
</reference>
<dbReference type="Pfam" id="PF00106">
    <property type="entry name" value="adh_short"/>
    <property type="match status" value="1"/>
</dbReference>
<dbReference type="PRINTS" id="PR00081">
    <property type="entry name" value="GDHRDH"/>
</dbReference>
<evidence type="ECO:0000313" key="2">
    <source>
        <dbReference type="EMBL" id="RZT66136.1"/>
    </source>
</evidence>
<dbReference type="EMBL" id="SHKI01000004">
    <property type="protein sequence ID" value="RZT66136.1"/>
    <property type="molecule type" value="Genomic_DNA"/>
</dbReference>
<dbReference type="InterPro" id="IPR002347">
    <property type="entry name" value="SDR_fam"/>
</dbReference>
<protein>
    <submittedName>
        <fullName evidence="2">Short-subunit dehydrogenase</fullName>
    </submittedName>
</protein>
<evidence type="ECO:0000256" key="1">
    <source>
        <dbReference type="ARBA" id="ARBA00023002"/>
    </source>
</evidence>
<dbReference type="Gene3D" id="3.40.50.720">
    <property type="entry name" value="NAD(P)-binding Rossmann-like Domain"/>
    <property type="match status" value="1"/>
</dbReference>
<gene>
    <name evidence="2" type="ORF">EV139_1562</name>
</gene>
<dbReference type="RefSeq" id="WP_130453750.1">
    <property type="nucleotide sequence ID" value="NZ_QYAG01000001.1"/>
</dbReference>
<dbReference type="AlphaFoldDB" id="A0A4Q7TY56"/>
<dbReference type="GO" id="GO:0016491">
    <property type="term" value="F:oxidoreductase activity"/>
    <property type="evidence" value="ECO:0007669"/>
    <property type="project" value="UniProtKB-KW"/>
</dbReference>
<dbReference type="SUPFAM" id="SSF51735">
    <property type="entry name" value="NAD(P)-binding Rossmann-fold domains"/>
    <property type="match status" value="1"/>
</dbReference>